<dbReference type="AlphaFoldDB" id="A0A6J4KDY4"/>
<accession>A0A6J4KDY4</accession>
<evidence type="ECO:0000313" key="1">
    <source>
        <dbReference type="EMBL" id="CAA9303111.1"/>
    </source>
</evidence>
<evidence type="ECO:0008006" key="2">
    <source>
        <dbReference type="Google" id="ProtNLM"/>
    </source>
</evidence>
<dbReference type="EMBL" id="CADCTS010000217">
    <property type="protein sequence ID" value="CAA9303111.1"/>
    <property type="molecule type" value="Genomic_DNA"/>
</dbReference>
<name>A0A6J4KDY4_9ACTN</name>
<proteinExistence type="predicted"/>
<organism evidence="1">
    <name type="scientific">uncultured Friedmanniella sp</name>
    <dbReference type="NCBI Taxonomy" id="335381"/>
    <lineage>
        <taxon>Bacteria</taxon>
        <taxon>Bacillati</taxon>
        <taxon>Actinomycetota</taxon>
        <taxon>Actinomycetes</taxon>
        <taxon>Propionibacteriales</taxon>
        <taxon>Nocardioidaceae</taxon>
        <taxon>Friedmanniella</taxon>
        <taxon>environmental samples</taxon>
    </lineage>
</organism>
<reference evidence="1" key="1">
    <citation type="submission" date="2020-02" db="EMBL/GenBank/DDBJ databases">
        <authorList>
            <person name="Meier V. D."/>
        </authorList>
    </citation>
    <scope>NUCLEOTIDE SEQUENCE</scope>
    <source>
        <strain evidence="1">AVDCRST_MAG48</strain>
    </source>
</reference>
<protein>
    <recommendedName>
        <fullName evidence="2">DUF1579 domain-containing protein</fullName>
    </recommendedName>
</protein>
<gene>
    <name evidence="1" type="ORF">AVDCRST_MAG48-1490</name>
</gene>
<sequence length="141" mass="15100">MDLTARSLPLLGTWTGLERRTAADGGTTSARASLVLRLDVGGTAVVADYRSVQEDGAELTAHAVLRVTGPDQVTGWLFDSAGGAPDVLTGHLDQAGLELYGHGRRHRVRGAGDTLEQEVARSADDGWRPRLEGRYRRLSGH</sequence>